<proteinExistence type="predicted"/>
<dbReference type="WBParaSite" id="Hba_10192">
    <property type="protein sequence ID" value="Hba_10192"/>
    <property type="gene ID" value="Hba_10192"/>
</dbReference>
<dbReference type="Gene3D" id="1.10.150.740">
    <property type="match status" value="1"/>
</dbReference>
<dbReference type="Pfam" id="PF04858">
    <property type="entry name" value="TH1"/>
    <property type="match status" value="1"/>
</dbReference>
<evidence type="ECO:0000313" key="3">
    <source>
        <dbReference type="WBParaSite" id="Hba_10192"/>
    </source>
</evidence>
<protein>
    <submittedName>
        <fullName evidence="3">MI domain-containing protein</fullName>
    </submittedName>
</protein>
<dbReference type="GO" id="GO:0045892">
    <property type="term" value="P:negative regulation of DNA-templated transcription"/>
    <property type="evidence" value="ECO:0007669"/>
    <property type="project" value="InterPro"/>
</dbReference>
<dbReference type="AlphaFoldDB" id="A0A1I7WY71"/>
<feature type="region of interest" description="Disordered" evidence="1">
    <location>
        <begin position="10"/>
        <end position="42"/>
    </location>
</feature>
<name>A0A1I7WY71_HETBA</name>
<keyword evidence="2" id="KW-1185">Reference proteome</keyword>
<accession>A0A1I7WY71</accession>
<evidence type="ECO:0000256" key="1">
    <source>
        <dbReference type="SAM" id="MobiDB-lite"/>
    </source>
</evidence>
<organism evidence="2 3">
    <name type="scientific">Heterorhabditis bacteriophora</name>
    <name type="common">Entomopathogenic nematode worm</name>
    <dbReference type="NCBI Taxonomy" id="37862"/>
    <lineage>
        <taxon>Eukaryota</taxon>
        <taxon>Metazoa</taxon>
        <taxon>Ecdysozoa</taxon>
        <taxon>Nematoda</taxon>
        <taxon>Chromadorea</taxon>
        <taxon>Rhabditida</taxon>
        <taxon>Rhabditina</taxon>
        <taxon>Rhabditomorpha</taxon>
        <taxon>Strongyloidea</taxon>
        <taxon>Heterorhabditidae</taxon>
        <taxon>Heterorhabditis</taxon>
    </lineage>
</organism>
<sequence>MMCDWLAALGDDPISLSRKPRNKEQKDDRSKMSPPRSPMKKFDEKTIELCDGRLEAAKCIEDTLAGLITKHFSPEMADKIFEDGGVIDWLPELIAHRSVGFSLVFFEALRARLLGKEHETTALRTAISQTADDQVATHVVQALLTMTSKGELNPADITIIYDQFIMPHPPPIEVIRDAVLEDLLLDALFHCDGPKVRIKYFIFS</sequence>
<evidence type="ECO:0000313" key="2">
    <source>
        <dbReference type="Proteomes" id="UP000095283"/>
    </source>
</evidence>
<dbReference type="Proteomes" id="UP000095283">
    <property type="component" value="Unplaced"/>
</dbReference>
<reference evidence="3" key="1">
    <citation type="submission" date="2016-11" db="UniProtKB">
        <authorList>
            <consortium name="WormBaseParasite"/>
        </authorList>
    </citation>
    <scope>IDENTIFICATION</scope>
</reference>
<dbReference type="GO" id="GO:0005634">
    <property type="term" value="C:nucleus"/>
    <property type="evidence" value="ECO:0007669"/>
    <property type="project" value="InterPro"/>
</dbReference>
<dbReference type="InterPro" id="IPR006942">
    <property type="entry name" value="TH1"/>
</dbReference>
<feature type="compositionally biased region" description="Basic and acidic residues" evidence="1">
    <location>
        <begin position="22"/>
        <end position="31"/>
    </location>
</feature>